<comment type="caution">
    <text evidence="2">The sequence shown here is derived from an EMBL/GenBank/DDBJ whole genome shotgun (WGS) entry which is preliminary data.</text>
</comment>
<evidence type="ECO:0000259" key="1">
    <source>
        <dbReference type="Pfam" id="PF13676"/>
    </source>
</evidence>
<evidence type="ECO:0000313" key="3">
    <source>
        <dbReference type="Proteomes" id="UP000663852"/>
    </source>
</evidence>
<dbReference type="InterPro" id="IPR000157">
    <property type="entry name" value="TIR_dom"/>
</dbReference>
<dbReference type="Gene3D" id="3.40.50.10140">
    <property type="entry name" value="Toll/interleukin-1 receptor homology (TIR) domain"/>
    <property type="match status" value="1"/>
</dbReference>
<dbReference type="EMBL" id="CAJNOJ010000441">
    <property type="protein sequence ID" value="CAF1449408.1"/>
    <property type="molecule type" value="Genomic_DNA"/>
</dbReference>
<proteinExistence type="predicted"/>
<accession>A0A815PIT1</accession>
<dbReference type="PANTHER" id="PTHR46270">
    <property type="entry name" value="ARMADILLO-TYPE FOLD-RELATED"/>
    <property type="match status" value="1"/>
</dbReference>
<dbReference type="Proteomes" id="UP000663852">
    <property type="component" value="Unassembled WGS sequence"/>
</dbReference>
<name>A0A815PIT1_ADIRI</name>
<dbReference type="GO" id="GO:0007165">
    <property type="term" value="P:signal transduction"/>
    <property type="evidence" value="ECO:0007669"/>
    <property type="project" value="InterPro"/>
</dbReference>
<dbReference type="InterPro" id="IPR035897">
    <property type="entry name" value="Toll_tir_struct_dom_sf"/>
</dbReference>
<evidence type="ECO:0000313" key="2">
    <source>
        <dbReference type="EMBL" id="CAF1449408.1"/>
    </source>
</evidence>
<dbReference type="PANTHER" id="PTHR46270:SF2">
    <property type="entry name" value="TIR DOMAIN-CONTAINING PROTEIN"/>
    <property type="match status" value="1"/>
</dbReference>
<feature type="domain" description="TIR" evidence="1">
    <location>
        <begin position="9"/>
        <end position="67"/>
    </location>
</feature>
<dbReference type="OrthoDB" id="2148946at2759"/>
<organism evidence="2 3">
    <name type="scientific">Adineta ricciae</name>
    <name type="common">Rotifer</name>
    <dbReference type="NCBI Taxonomy" id="249248"/>
    <lineage>
        <taxon>Eukaryota</taxon>
        <taxon>Metazoa</taxon>
        <taxon>Spiralia</taxon>
        <taxon>Gnathifera</taxon>
        <taxon>Rotifera</taxon>
        <taxon>Eurotatoria</taxon>
        <taxon>Bdelloidea</taxon>
        <taxon>Adinetida</taxon>
        <taxon>Adinetidae</taxon>
        <taxon>Adineta</taxon>
    </lineage>
</organism>
<dbReference type="Pfam" id="PF13676">
    <property type="entry name" value="TIR_2"/>
    <property type="match status" value="1"/>
</dbReference>
<sequence length="67" mass="7689">MELDGGKHVMLSYNHKSKNVVEVVYNTMKAEHIPVWFDERDMDTNMYDSMAEAVNDAAIVCCFMSPE</sequence>
<protein>
    <recommendedName>
        <fullName evidence="1">TIR domain-containing protein</fullName>
    </recommendedName>
</protein>
<dbReference type="AlphaFoldDB" id="A0A815PIT1"/>
<dbReference type="SUPFAM" id="SSF52200">
    <property type="entry name" value="Toll/Interleukin receptor TIR domain"/>
    <property type="match status" value="1"/>
</dbReference>
<gene>
    <name evidence="2" type="ORF">EDS130_LOCUS39418</name>
</gene>
<reference evidence="2" key="1">
    <citation type="submission" date="2021-02" db="EMBL/GenBank/DDBJ databases">
        <authorList>
            <person name="Nowell W R."/>
        </authorList>
    </citation>
    <scope>NUCLEOTIDE SEQUENCE</scope>
</reference>